<dbReference type="EMBL" id="JAPZBT010000003">
    <property type="protein sequence ID" value="KAJ5365906.1"/>
    <property type="molecule type" value="Genomic_DNA"/>
</dbReference>
<evidence type="ECO:0000313" key="3">
    <source>
        <dbReference type="Proteomes" id="UP001147752"/>
    </source>
</evidence>
<keyword evidence="3" id="KW-1185">Reference proteome</keyword>
<dbReference type="RefSeq" id="XP_056577372.1">
    <property type="nucleotide sequence ID" value="XM_056726521.1"/>
</dbReference>
<name>A0A9W9V4G4_9EURO</name>
<dbReference type="AlphaFoldDB" id="A0A9W9V4G4"/>
<evidence type="ECO:0000256" key="1">
    <source>
        <dbReference type="SAM" id="MobiDB-lite"/>
    </source>
</evidence>
<protein>
    <submittedName>
        <fullName evidence="2">Uncharacterized protein</fullName>
    </submittedName>
</protein>
<gene>
    <name evidence="2" type="ORF">N7517_008792</name>
</gene>
<reference evidence="2" key="2">
    <citation type="journal article" date="2023" name="IMA Fungus">
        <title>Comparative genomic study of the Penicillium genus elucidates a diverse pangenome and 15 lateral gene transfer events.</title>
        <authorList>
            <person name="Petersen C."/>
            <person name="Sorensen T."/>
            <person name="Nielsen M.R."/>
            <person name="Sondergaard T.E."/>
            <person name="Sorensen J.L."/>
            <person name="Fitzpatrick D.A."/>
            <person name="Frisvad J.C."/>
            <person name="Nielsen K.L."/>
        </authorList>
    </citation>
    <scope>NUCLEOTIDE SEQUENCE</scope>
    <source>
        <strain evidence="2">IBT 3081</strain>
    </source>
</reference>
<proteinExistence type="predicted"/>
<organism evidence="2 3">
    <name type="scientific">Penicillium concentricum</name>
    <dbReference type="NCBI Taxonomy" id="293559"/>
    <lineage>
        <taxon>Eukaryota</taxon>
        <taxon>Fungi</taxon>
        <taxon>Dikarya</taxon>
        <taxon>Ascomycota</taxon>
        <taxon>Pezizomycotina</taxon>
        <taxon>Eurotiomycetes</taxon>
        <taxon>Eurotiomycetidae</taxon>
        <taxon>Eurotiales</taxon>
        <taxon>Aspergillaceae</taxon>
        <taxon>Penicillium</taxon>
    </lineage>
</organism>
<sequence length="225" mass="25421">MTDFIAPRVSSDSASSEGKPKSLGNWTDGKNCISFGVSHVFAEKFTIGMLRRIPHLIRCAKFPLLRPGCVRIAKKRAKDANGSPRDDDKDDDVSLDASKWRGDILVKLSAALIDLCVAFDDLLETHSKAHMLTSDVSDHMIRSNTNYRPNAKYNKEPHHQYAFRATEHLRLGMDEEASVNWAIAICVFYQAVRATVETYIRTTPPYFKSTDVEYLQEFPLDIPQL</sequence>
<dbReference type="GeneID" id="81465704"/>
<accession>A0A9W9V4G4</accession>
<dbReference type="Proteomes" id="UP001147752">
    <property type="component" value="Unassembled WGS sequence"/>
</dbReference>
<reference evidence="2" key="1">
    <citation type="submission" date="2022-12" db="EMBL/GenBank/DDBJ databases">
        <authorList>
            <person name="Petersen C."/>
        </authorList>
    </citation>
    <scope>NUCLEOTIDE SEQUENCE</scope>
    <source>
        <strain evidence="2">IBT 3081</strain>
    </source>
</reference>
<dbReference type="OrthoDB" id="4345765at2759"/>
<feature type="region of interest" description="Disordered" evidence="1">
    <location>
        <begin position="1"/>
        <end position="22"/>
    </location>
</feature>
<comment type="caution">
    <text evidence="2">The sequence shown here is derived from an EMBL/GenBank/DDBJ whole genome shotgun (WGS) entry which is preliminary data.</text>
</comment>
<evidence type="ECO:0000313" key="2">
    <source>
        <dbReference type="EMBL" id="KAJ5365906.1"/>
    </source>
</evidence>